<feature type="binding site" evidence="3">
    <location>
        <position position="66"/>
    </location>
    <ligand>
        <name>a divalent metal cation</name>
        <dbReference type="ChEBI" id="CHEBI:60240"/>
        <label>1</label>
    </ligand>
</feature>
<dbReference type="PANTHER" id="PTHR13799:SF14">
    <property type="entry name" value="GTP CYCLOHYDROLASE 1 TYPE 2 HOMOLOG"/>
    <property type="match status" value="1"/>
</dbReference>
<dbReference type="SUPFAM" id="SSF102705">
    <property type="entry name" value="NIF3 (NGG1p interacting factor 3)-like"/>
    <property type="match status" value="1"/>
</dbReference>
<dbReference type="NCBIfam" id="TIGR00486">
    <property type="entry name" value="YbgI_SA1388"/>
    <property type="match status" value="1"/>
</dbReference>
<dbReference type="GeneID" id="78822186"/>
<dbReference type="InterPro" id="IPR036069">
    <property type="entry name" value="DUF34/NIF3_sf"/>
</dbReference>
<dbReference type="EMBL" id="JBHTAS010000001">
    <property type="protein sequence ID" value="MFC7141858.1"/>
    <property type="molecule type" value="Genomic_DNA"/>
</dbReference>
<dbReference type="InterPro" id="IPR002678">
    <property type="entry name" value="DUF34/NIF3"/>
</dbReference>
<proteinExistence type="inferred from homology"/>
<comment type="caution">
    <text evidence="4">The sequence shown here is derived from an EMBL/GenBank/DDBJ whole genome shotgun (WGS) entry which is preliminary data.</text>
</comment>
<reference evidence="4 5" key="1">
    <citation type="journal article" date="2019" name="Int. J. Syst. Evol. Microbiol.">
        <title>The Global Catalogue of Microorganisms (GCM) 10K type strain sequencing project: providing services to taxonomists for standard genome sequencing and annotation.</title>
        <authorList>
            <consortium name="The Broad Institute Genomics Platform"/>
            <consortium name="The Broad Institute Genome Sequencing Center for Infectious Disease"/>
            <person name="Wu L."/>
            <person name="Ma J."/>
        </authorList>
    </citation>
    <scope>NUCLEOTIDE SEQUENCE [LARGE SCALE GENOMIC DNA]</scope>
    <source>
        <strain evidence="4 5">XZYJT29</strain>
    </source>
</reference>
<evidence type="ECO:0000256" key="1">
    <source>
        <dbReference type="ARBA" id="ARBA00006964"/>
    </source>
</evidence>
<sequence length="255" mass="26938">MDLSTVCQRYDDRLAPEEYADVDASANGLQVGPESASVETVAFAVDAAGATIETAIDRGADLLVVHHGLSWGGIDRVTGLAYDRIAPLVEDDLALYAMHLPLDGHGELGNAAGVADVLGLDDREPFGEIGPVTIGQRGRRSDPLSPDELASVLDDELDTGGEGVQYFDFGHTEIEDIAVVTGGGADWLEEAIDAGVDAFVTGEGKQKVYHQARDAGVNVFLGGHYATETFGVQALQELADEWGLETTYVDHPTGL</sequence>
<evidence type="ECO:0000256" key="3">
    <source>
        <dbReference type="PIRSR" id="PIRSR602678-1"/>
    </source>
</evidence>
<dbReference type="Proteomes" id="UP001596432">
    <property type="component" value="Unassembled WGS sequence"/>
</dbReference>
<keyword evidence="5" id="KW-1185">Reference proteome</keyword>
<evidence type="ECO:0000313" key="5">
    <source>
        <dbReference type="Proteomes" id="UP001596432"/>
    </source>
</evidence>
<dbReference type="AlphaFoldDB" id="A0ABD5Y3A1"/>
<dbReference type="GO" id="GO:0046872">
    <property type="term" value="F:metal ion binding"/>
    <property type="evidence" value="ECO:0007669"/>
    <property type="project" value="UniProtKB-KW"/>
</dbReference>
<feature type="binding site" evidence="3">
    <location>
        <position position="228"/>
    </location>
    <ligand>
        <name>a divalent metal cation</name>
        <dbReference type="ChEBI" id="CHEBI:60240"/>
        <label>1</label>
    </ligand>
</feature>
<keyword evidence="2 3" id="KW-0479">Metal-binding</keyword>
<dbReference type="Pfam" id="PF01784">
    <property type="entry name" value="DUF34_NIF3"/>
    <property type="match status" value="1"/>
</dbReference>
<dbReference type="PANTHER" id="PTHR13799">
    <property type="entry name" value="NGG1 INTERACTING FACTOR 3"/>
    <property type="match status" value="1"/>
</dbReference>
<accession>A0ABD5Y3A1</accession>
<comment type="similarity">
    <text evidence="1">Belongs to the GTP cyclohydrolase I type 2/NIF3 family.</text>
</comment>
<protein>
    <submittedName>
        <fullName evidence="4">Nif3-like dinuclear metal center hexameric protein</fullName>
    </submittedName>
</protein>
<dbReference type="FunFam" id="3.40.1390.30:FF:000001">
    <property type="entry name" value="GTP cyclohydrolase 1 type 2"/>
    <property type="match status" value="1"/>
</dbReference>
<dbReference type="Gene3D" id="3.40.1390.30">
    <property type="entry name" value="NIF3 (NGG1p interacting factor 3)-like"/>
    <property type="match status" value="2"/>
</dbReference>
<gene>
    <name evidence="4" type="ORF">ACFQMA_18735</name>
</gene>
<feature type="binding site" evidence="3">
    <location>
        <position position="67"/>
    </location>
    <ligand>
        <name>a divalent metal cation</name>
        <dbReference type="ChEBI" id="CHEBI:60240"/>
        <label>1</label>
    </ligand>
</feature>
<feature type="binding site" evidence="3">
    <location>
        <position position="103"/>
    </location>
    <ligand>
        <name>a divalent metal cation</name>
        <dbReference type="ChEBI" id="CHEBI:60240"/>
        <label>1</label>
    </ligand>
</feature>
<evidence type="ECO:0000256" key="2">
    <source>
        <dbReference type="ARBA" id="ARBA00022723"/>
    </source>
</evidence>
<dbReference type="RefSeq" id="WP_274322937.1">
    <property type="nucleotide sequence ID" value="NZ_CP118158.1"/>
</dbReference>
<feature type="binding site" evidence="3">
    <location>
        <position position="224"/>
    </location>
    <ligand>
        <name>a divalent metal cation</name>
        <dbReference type="ChEBI" id="CHEBI:60240"/>
        <label>1</label>
    </ligand>
</feature>
<name>A0ABD5Y3A1_9EURY</name>
<organism evidence="4 5">
    <name type="scientific">Halosimplex aquaticum</name>
    <dbReference type="NCBI Taxonomy" id="3026162"/>
    <lineage>
        <taxon>Archaea</taxon>
        <taxon>Methanobacteriati</taxon>
        <taxon>Methanobacteriota</taxon>
        <taxon>Stenosarchaea group</taxon>
        <taxon>Halobacteria</taxon>
        <taxon>Halobacteriales</taxon>
        <taxon>Haloarculaceae</taxon>
        <taxon>Halosimplex</taxon>
    </lineage>
</organism>
<evidence type="ECO:0000313" key="4">
    <source>
        <dbReference type="EMBL" id="MFC7141858.1"/>
    </source>
</evidence>